<keyword evidence="2" id="KW-1185">Reference proteome</keyword>
<accession>A0ACC0UN05</accession>
<sequence length="846" mass="93744">MIQSTSHRSCGDESLDNTAEAPPSKRFKTDDTTEEPNYDQRPPDSACPAINDTILPPSHSLLETAPPLQDETGAIVRLMESDVGISEYIAKDVPKISGIIKQRFTDFLVHEVDQDSNVVHIKSLGMPEPPGKKTREVREPASTDVPSAEVSAIQDSSEVVLGTEAPSETLNKAGDASPEQASPTVPWPDLFTSRLTPFLSTEKIEEVKKMFLEGPEPPLVSDTGWSGRLAAKADESGISTSMEIERSVETRNEVEGKKGSNKRGRDRNGRGGRGGKPVREDHRKVISEPIISKETRTSFHQTVRELFEGKFDSETDMGESVTAGDGLRIVIHWARRGSGGVRGRGVQSRTERAPRGTYPPYIHFTLQKTNRDTQDALQYLARTLHVPVRDLSTAGTKDKRGVTVQRVSLWRGAKTVEDVWKLANGVPTRHNADDAVRERGERGVRIADLSYQKAALELGMLKGNAFVITLRNVQVDTIKTLDQAMKSIKERGFINYYGMQRFGTAAIPTHSIGLALLKSDWHLAVSLILRPRPGEHPDVLAARRAWLDDGDLDRALELFPRRVVAERCILESYKKQRGETRNALGALSTIPRNLRLMYVHAYQSYVWNAIVSERIKTWGTDKPVPGDLVLESGTVKQTTLGDGMDVDKGETNTQPDADVEESASGRKPNRKPWQAPRVKTLTEEDVDKYSIFDVVMPLPGNDVAFPGGALGNKYKEYLLRDGLDPDNFQRRQKDYTLSGSYRNILQLPKEISWSILRYTDPDVPLAQSDEDQLLGNDPPAPGPNGRFLALQIRLILGTAAYATMALREVTKTDTSSHFQTGLTQASEDQRFRGIEGDDLPMAGDEE</sequence>
<proteinExistence type="predicted"/>
<dbReference type="Proteomes" id="UP001207468">
    <property type="component" value="Unassembled WGS sequence"/>
</dbReference>
<evidence type="ECO:0000313" key="2">
    <source>
        <dbReference type="Proteomes" id="UP001207468"/>
    </source>
</evidence>
<protein>
    <submittedName>
        <fullName evidence="1">tRNA pseudouridine synthase D</fullName>
    </submittedName>
</protein>
<evidence type="ECO:0000313" key="1">
    <source>
        <dbReference type="EMBL" id="KAI9512222.1"/>
    </source>
</evidence>
<reference evidence="1" key="1">
    <citation type="submission" date="2021-03" db="EMBL/GenBank/DDBJ databases">
        <title>Evolutionary priming and transition to the ectomycorrhizal habit in an iconic lineage of mushroom-forming fungi: is preadaptation a requirement?</title>
        <authorList>
            <consortium name="DOE Joint Genome Institute"/>
            <person name="Looney B.P."/>
            <person name="Miyauchi S."/>
            <person name="Morin E."/>
            <person name="Drula E."/>
            <person name="Courty P.E."/>
            <person name="Chicoki N."/>
            <person name="Fauchery L."/>
            <person name="Kohler A."/>
            <person name="Kuo A."/>
            <person name="LaButti K."/>
            <person name="Pangilinan J."/>
            <person name="Lipzen A."/>
            <person name="Riley R."/>
            <person name="Andreopoulos W."/>
            <person name="He G."/>
            <person name="Johnson J."/>
            <person name="Barry K.W."/>
            <person name="Grigoriev I.V."/>
            <person name="Nagy L."/>
            <person name="Hibbett D."/>
            <person name="Henrissat B."/>
            <person name="Matheny P.B."/>
            <person name="Labbe J."/>
            <person name="Martin A.F."/>
        </authorList>
    </citation>
    <scope>NUCLEOTIDE SEQUENCE</scope>
    <source>
        <strain evidence="1">BPL698</strain>
    </source>
</reference>
<organism evidence="1 2">
    <name type="scientific">Russula earlei</name>
    <dbReference type="NCBI Taxonomy" id="71964"/>
    <lineage>
        <taxon>Eukaryota</taxon>
        <taxon>Fungi</taxon>
        <taxon>Dikarya</taxon>
        <taxon>Basidiomycota</taxon>
        <taxon>Agaricomycotina</taxon>
        <taxon>Agaricomycetes</taxon>
        <taxon>Russulales</taxon>
        <taxon>Russulaceae</taxon>
        <taxon>Russula</taxon>
    </lineage>
</organism>
<gene>
    <name evidence="1" type="ORF">F5148DRAFT_1164915</name>
</gene>
<dbReference type="EMBL" id="JAGFNK010000011">
    <property type="protein sequence ID" value="KAI9512222.1"/>
    <property type="molecule type" value="Genomic_DNA"/>
</dbReference>
<name>A0ACC0UN05_9AGAM</name>
<comment type="caution">
    <text evidence="1">The sequence shown here is derived from an EMBL/GenBank/DDBJ whole genome shotgun (WGS) entry which is preliminary data.</text>
</comment>